<evidence type="ECO:0000313" key="2">
    <source>
        <dbReference type="EMBL" id="KJA27281.1"/>
    </source>
</evidence>
<protein>
    <submittedName>
        <fullName evidence="2">Uncharacterized protein</fullName>
    </submittedName>
</protein>
<accession>A0A0D2PFG9</accession>
<sequence length="179" mass="19611">MPIDPRLQGAALPAAVGAQGYGQQQQQQQVQQVQVQVQTQQQQQQVQAPPQVQAQAFHFPASPHLPAHPQAGVREHEYGGAGDLPTRSLGNAPLPPGQSYPGGYIPPAPHSSELDQRYWKNMFIELGFGESDAPLALQNVVLAPQYMDQQQQQQRHAMQAHGMGQMQQYQAMHGPAYGH</sequence>
<dbReference type="STRING" id="945553.A0A0D2PFG9"/>
<dbReference type="OrthoDB" id="3058389at2759"/>
<organism evidence="2 3">
    <name type="scientific">Hypholoma sublateritium (strain FD-334 SS-4)</name>
    <dbReference type="NCBI Taxonomy" id="945553"/>
    <lineage>
        <taxon>Eukaryota</taxon>
        <taxon>Fungi</taxon>
        <taxon>Dikarya</taxon>
        <taxon>Basidiomycota</taxon>
        <taxon>Agaricomycotina</taxon>
        <taxon>Agaricomycetes</taxon>
        <taxon>Agaricomycetidae</taxon>
        <taxon>Agaricales</taxon>
        <taxon>Agaricineae</taxon>
        <taxon>Strophariaceae</taxon>
        <taxon>Hypholoma</taxon>
    </lineage>
</organism>
<gene>
    <name evidence="2" type="ORF">HYPSUDRAFT_35120</name>
</gene>
<feature type="compositionally biased region" description="Pro residues" evidence="1">
    <location>
        <begin position="93"/>
        <end position="104"/>
    </location>
</feature>
<dbReference type="AlphaFoldDB" id="A0A0D2PFG9"/>
<keyword evidence="3" id="KW-1185">Reference proteome</keyword>
<name>A0A0D2PFG9_HYPSF</name>
<dbReference type="Proteomes" id="UP000054270">
    <property type="component" value="Unassembled WGS sequence"/>
</dbReference>
<evidence type="ECO:0000313" key="3">
    <source>
        <dbReference type="Proteomes" id="UP000054270"/>
    </source>
</evidence>
<proteinExistence type="predicted"/>
<dbReference type="EMBL" id="KN817524">
    <property type="protein sequence ID" value="KJA27281.1"/>
    <property type="molecule type" value="Genomic_DNA"/>
</dbReference>
<evidence type="ECO:0000256" key="1">
    <source>
        <dbReference type="SAM" id="MobiDB-lite"/>
    </source>
</evidence>
<reference evidence="3" key="1">
    <citation type="submission" date="2014-04" db="EMBL/GenBank/DDBJ databases">
        <title>Evolutionary Origins and Diversification of the Mycorrhizal Mutualists.</title>
        <authorList>
            <consortium name="DOE Joint Genome Institute"/>
            <consortium name="Mycorrhizal Genomics Consortium"/>
            <person name="Kohler A."/>
            <person name="Kuo A."/>
            <person name="Nagy L.G."/>
            <person name="Floudas D."/>
            <person name="Copeland A."/>
            <person name="Barry K.W."/>
            <person name="Cichocki N."/>
            <person name="Veneault-Fourrey C."/>
            <person name="LaButti K."/>
            <person name="Lindquist E.A."/>
            <person name="Lipzen A."/>
            <person name="Lundell T."/>
            <person name="Morin E."/>
            <person name="Murat C."/>
            <person name="Riley R."/>
            <person name="Ohm R."/>
            <person name="Sun H."/>
            <person name="Tunlid A."/>
            <person name="Henrissat B."/>
            <person name="Grigoriev I.V."/>
            <person name="Hibbett D.S."/>
            <person name="Martin F."/>
        </authorList>
    </citation>
    <scope>NUCLEOTIDE SEQUENCE [LARGE SCALE GENOMIC DNA]</scope>
    <source>
        <strain evidence="3">FD-334 SS-4</strain>
    </source>
</reference>
<feature type="region of interest" description="Disordered" evidence="1">
    <location>
        <begin position="61"/>
        <end position="104"/>
    </location>
</feature>